<dbReference type="InterPro" id="IPR050699">
    <property type="entry name" value="RNA-DNA_Helicase"/>
</dbReference>
<gene>
    <name evidence="8" type="ORF">HKI87_01g03690</name>
</gene>
<dbReference type="GO" id="GO:0070478">
    <property type="term" value="P:nuclear-transcribed mRNA catabolic process, 3'-5' exonucleolytic nonsense-mediated decay"/>
    <property type="evidence" value="ECO:0007669"/>
    <property type="project" value="TreeGrafter"/>
</dbReference>
<evidence type="ECO:0000256" key="4">
    <source>
        <dbReference type="ARBA" id="ARBA00022840"/>
    </source>
</evidence>
<dbReference type="Gene3D" id="3.40.50.300">
    <property type="entry name" value="P-loop containing nucleotide triphosphate hydrolases"/>
    <property type="match status" value="2"/>
</dbReference>
<dbReference type="Pfam" id="PF08148">
    <property type="entry name" value="DSHCT"/>
    <property type="match status" value="1"/>
</dbReference>
<dbReference type="CDD" id="cd18795">
    <property type="entry name" value="SF2_C_Ski2"/>
    <property type="match status" value="1"/>
</dbReference>
<name>A0AAX4NY69_9CHLO</name>
<evidence type="ECO:0000259" key="6">
    <source>
        <dbReference type="PROSITE" id="PS51192"/>
    </source>
</evidence>
<dbReference type="EMBL" id="CP151501">
    <property type="protein sequence ID" value="WZN58845.1"/>
    <property type="molecule type" value="Genomic_DNA"/>
</dbReference>
<dbReference type="SMART" id="SM01142">
    <property type="entry name" value="DSHCT"/>
    <property type="match status" value="1"/>
</dbReference>
<dbReference type="GO" id="GO:0004386">
    <property type="term" value="F:helicase activity"/>
    <property type="evidence" value="ECO:0007669"/>
    <property type="project" value="UniProtKB-KW"/>
</dbReference>
<dbReference type="Pfam" id="PF00270">
    <property type="entry name" value="DEAD"/>
    <property type="match status" value="1"/>
</dbReference>
<dbReference type="SMART" id="SM00490">
    <property type="entry name" value="HELICc"/>
    <property type="match status" value="1"/>
</dbReference>
<reference evidence="8 9" key="1">
    <citation type="submission" date="2024-03" db="EMBL/GenBank/DDBJ databases">
        <title>Complete genome sequence of the green alga Chloropicon roscoffensis RCC1871.</title>
        <authorList>
            <person name="Lemieux C."/>
            <person name="Pombert J.-F."/>
            <person name="Otis C."/>
            <person name="Turmel M."/>
        </authorList>
    </citation>
    <scope>NUCLEOTIDE SEQUENCE [LARGE SCALE GENOMIC DNA]</scope>
    <source>
        <strain evidence="8 9">RCC1871</strain>
    </source>
</reference>
<evidence type="ECO:0000256" key="3">
    <source>
        <dbReference type="ARBA" id="ARBA00022806"/>
    </source>
</evidence>
<evidence type="ECO:0000256" key="5">
    <source>
        <dbReference type="SAM" id="MobiDB-lite"/>
    </source>
</evidence>
<feature type="region of interest" description="Disordered" evidence="5">
    <location>
        <begin position="16"/>
        <end position="48"/>
    </location>
</feature>
<dbReference type="InterPro" id="IPR014001">
    <property type="entry name" value="Helicase_ATP-bd"/>
</dbReference>
<dbReference type="InterPro" id="IPR012961">
    <property type="entry name" value="Ski2/MTR4_C"/>
</dbReference>
<protein>
    <submittedName>
        <fullName evidence="8">DExH-box ATP-dependent RNA helicase</fullName>
    </submittedName>
</protein>
<feature type="domain" description="Helicase C-terminal" evidence="7">
    <location>
        <begin position="343"/>
        <end position="519"/>
    </location>
</feature>
<evidence type="ECO:0000313" key="8">
    <source>
        <dbReference type="EMBL" id="WZN58845.1"/>
    </source>
</evidence>
<dbReference type="PROSITE" id="PS51194">
    <property type="entry name" value="HELICASE_CTER"/>
    <property type="match status" value="1"/>
</dbReference>
<dbReference type="SMART" id="SM00487">
    <property type="entry name" value="DEXDc"/>
    <property type="match status" value="1"/>
</dbReference>
<keyword evidence="9" id="KW-1185">Reference proteome</keyword>
<evidence type="ECO:0000259" key="7">
    <source>
        <dbReference type="PROSITE" id="PS51194"/>
    </source>
</evidence>
<accession>A0AAX4NY69</accession>
<keyword evidence="1" id="KW-0547">Nucleotide-binding</keyword>
<keyword evidence="4" id="KW-0067">ATP-binding</keyword>
<dbReference type="PROSITE" id="PS51192">
    <property type="entry name" value="HELICASE_ATP_BIND_1"/>
    <property type="match status" value="1"/>
</dbReference>
<evidence type="ECO:0000256" key="1">
    <source>
        <dbReference type="ARBA" id="ARBA00022741"/>
    </source>
</evidence>
<dbReference type="GO" id="GO:0055087">
    <property type="term" value="C:Ski complex"/>
    <property type="evidence" value="ECO:0007669"/>
    <property type="project" value="TreeGrafter"/>
</dbReference>
<dbReference type="InterPro" id="IPR001650">
    <property type="entry name" value="Helicase_C-like"/>
</dbReference>
<feature type="domain" description="Helicase ATP-binding" evidence="6">
    <location>
        <begin position="81"/>
        <end position="255"/>
    </location>
</feature>
<keyword evidence="3 8" id="KW-0347">Helicase</keyword>
<dbReference type="Gene3D" id="1.10.3380.30">
    <property type="match status" value="1"/>
</dbReference>
<dbReference type="SUPFAM" id="SSF52540">
    <property type="entry name" value="P-loop containing nucleoside triphosphate hydrolases"/>
    <property type="match status" value="1"/>
</dbReference>
<dbReference type="InterPro" id="IPR027417">
    <property type="entry name" value="P-loop_NTPase"/>
</dbReference>
<proteinExistence type="predicted"/>
<evidence type="ECO:0000256" key="2">
    <source>
        <dbReference type="ARBA" id="ARBA00022801"/>
    </source>
</evidence>
<dbReference type="GO" id="GO:0003676">
    <property type="term" value="F:nucleic acid binding"/>
    <property type="evidence" value="ECO:0007669"/>
    <property type="project" value="InterPro"/>
</dbReference>
<evidence type="ECO:0000313" key="9">
    <source>
        <dbReference type="Proteomes" id="UP001472866"/>
    </source>
</evidence>
<dbReference type="GO" id="GO:0005524">
    <property type="term" value="F:ATP binding"/>
    <property type="evidence" value="ECO:0007669"/>
    <property type="project" value="UniProtKB-KW"/>
</dbReference>
<keyword evidence="2" id="KW-0378">Hydrolase</keyword>
<sequence length="1012" mass="112125">MAPRTSVSCRRCSWGRSARRPGTACADASGRRPTTRRWHCSTPRRGPAPTRVFEAEKERANENHEGTDFPFELDPFQLEAARAIDEGESVLVTAPTGAGKTAIAEVGVRLALSRGLRAIYTTPVKALSNQKFHEFRSTFGDGAVGLITGDVKIRPDADVIVMTTEILRNILYTELGSGSEPEGEKTRLDFSRVQAVVLDEVHYMGDEERGTVWEETIIYLGSEHLRHIQLISLSATLANAEEISAWMRQTRRQPVKLVRAESRPVPLTLFWTLRDLESDRAELQPVYRIDDAGDGVIASEFMKSLSQLKEPAPDFRSMLLLLRKQKMLPCIWFIFKRSACDQAARRAYKTLAKRPLLKQRERALLAEMMEELRRSHPESVKHDLVKPFLCGIASHHAGLLPSWKGLVESAFKRGLIKVVFATHTLALGINMPAKTVVISELETRRGPGYGRGVLTHNEIFQLAGRAGRRGYDETGNCVLLNSPNVSLQRVLKNLMQGPAPVDSSFTAGYGMVLNLISTLGYNRGKEMMKSSFKNFQCQAKAASETAGGELRSAAPTTSPAVRKLEQRLSAQVRVLRALVGQTQAARGALVEDLYLEGELPLPCLAALDEEGESLGQGDGSGLTPCVILEVTEAGEFLCCGEKRLFRVEARHVAAVGEEVPGETFQGTAALASGDLRWKRSSQGFFSAAHKLQVDVLRNGWGDTLAFVGVDQETESAIRGERRKLTEIRRELDALRLSDFDSDGGEGLQEIEEWLGARGQRFDDRFKAQEKELEASWRYSLEDTVTGIIAQTEDVSLAEARRGSRSRMLGLLENAESYERVVKEFDGRVRVLCEIGALDERTLELRPLGRVAAQIKAENELWIATCVTGSEIFMLTSKELAGFACALILRDSLRLHSNVECTLPASEALYRSLEGLEPKWDTLVELQVANGVDQAPFVDARLSGLAEHWADGATWQQVRDSVDLDEGDIVKILHRTQDLLRQVGGLDLVPEELRRTARQAADSFQRSPLTDLL</sequence>
<dbReference type="GO" id="GO:0016787">
    <property type="term" value="F:hydrolase activity"/>
    <property type="evidence" value="ECO:0007669"/>
    <property type="project" value="UniProtKB-KW"/>
</dbReference>
<dbReference type="PANTHER" id="PTHR12131:SF1">
    <property type="entry name" value="ATP-DEPENDENT RNA HELICASE SUPV3L1, MITOCHONDRIAL-RELATED"/>
    <property type="match status" value="1"/>
</dbReference>
<dbReference type="InterPro" id="IPR011545">
    <property type="entry name" value="DEAD/DEAH_box_helicase_dom"/>
</dbReference>
<dbReference type="PANTHER" id="PTHR12131">
    <property type="entry name" value="ATP-DEPENDENT RNA AND DNA HELICASE"/>
    <property type="match status" value="1"/>
</dbReference>
<organism evidence="8 9">
    <name type="scientific">Chloropicon roscoffensis</name>
    <dbReference type="NCBI Taxonomy" id="1461544"/>
    <lineage>
        <taxon>Eukaryota</taxon>
        <taxon>Viridiplantae</taxon>
        <taxon>Chlorophyta</taxon>
        <taxon>Chloropicophyceae</taxon>
        <taxon>Chloropicales</taxon>
        <taxon>Chloropicaceae</taxon>
        <taxon>Chloropicon</taxon>
    </lineage>
</organism>
<dbReference type="AlphaFoldDB" id="A0AAX4NY69"/>
<dbReference type="Proteomes" id="UP001472866">
    <property type="component" value="Chromosome 01"/>
</dbReference>